<dbReference type="GO" id="GO:0003677">
    <property type="term" value="F:DNA binding"/>
    <property type="evidence" value="ECO:0007669"/>
    <property type="project" value="UniProtKB-KW"/>
</dbReference>
<evidence type="ECO:0000313" key="5">
    <source>
        <dbReference type="EMBL" id="MBE3636952.1"/>
    </source>
</evidence>
<dbReference type="Gene3D" id="1.10.10.10">
    <property type="entry name" value="Winged helix-like DNA-binding domain superfamily/Winged helix DNA-binding domain"/>
    <property type="match status" value="1"/>
</dbReference>
<dbReference type="PANTHER" id="PTHR44688:SF16">
    <property type="entry name" value="DNA-BINDING TRANSCRIPTIONAL ACTIVATOR DEVR_DOSR"/>
    <property type="match status" value="1"/>
</dbReference>
<keyword evidence="2" id="KW-0238">DNA-binding</keyword>
<dbReference type="PROSITE" id="PS00622">
    <property type="entry name" value="HTH_LUXR_1"/>
    <property type="match status" value="1"/>
</dbReference>
<proteinExistence type="predicted"/>
<sequence>MAGSAANFLIDLADRLHRADPGQDPDAGWRDSVGIAEALGLTGLNAGAVFSGSVDPLWVRFHVGQDWASDYAQPALRGADPMWRWLPRGEPRLKVTAAGLAASSAGAPLAAAMRQRDYNHIEMFKSRRGAVTGVVIMGARDPMESVMGPERAALLPVVAAMMAGRIAPPAAGGGELGIRYGRLSGRERDVLGLLAQGMGNGRIAERLGLAEVTVRLHLKNARDKMGAATREQALALAMARGQISL</sequence>
<dbReference type="PANTHER" id="PTHR44688">
    <property type="entry name" value="DNA-BINDING TRANSCRIPTIONAL ACTIVATOR DEVR_DOSR"/>
    <property type="match status" value="1"/>
</dbReference>
<dbReference type="SUPFAM" id="SSF46894">
    <property type="entry name" value="C-terminal effector domain of the bipartite response regulators"/>
    <property type="match status" value="1"/>
</dbReference>
<gene>
    <name evidence="5" type="ORF">ICN82_01885</name>
</gene>
<comment type="caution">
    <text evidence="5">The sequence shown here is derived from an EMBL/GenBank/DDBJ whole genome shotgun (WGS) entry which is preliminary data.</text>
</comment>
<keyword evidence="1" id="KW-0805">Transcription regulation</keyword>
<dbReference type="CDD" id="cd06170">
    <property type="entry name" value="LuxR_C_like"/>
    <property type="match status" value="1"/>
</dbReference>
<reference evidence="5" key="1">
    <citation type="submission" date="2020-09" db="EMBL/GenBank/DDBJ databases">
        <title>A novel bacterium of genus Mangrovicoccus, isolated from South China Sea.</title>
        <authorList>
            <person name="Huang H."/>
            <person name="Mo K."/>
            <person name="Hu Y."/>
        </authorList>
    </citation>
    <scope>NUCLEOTIDE SEQUENCE</scope>
    <source>
        <strain evidence="5">HB182678</strain>
    </source>
</reference>
<evidence type="ECO:0000259" key="4">
    <source>
        <dbReference type="PROSITE" id="PS50043"/>
    </source>
</evidence>
<name>A0A8J6YT30_9RHOB</name>
<evidence type="ECO:0000256" key="3">
    <source>
        <dbReference type="ARBA" id="ARBA00023163"/>
    </source>
</evidence>
<dbReference type="InterPro" id="IPR000792">
    <property type="entry name" value="Tscrpt_reg_LuxR_C"/>
</dbReference>
<accession>A0A8J6YT30</accession>
<dbReference type="InterPro" id="IPR016032">
    <property type="entry name" value="Sig_transdc_resp-reg_C-effctor"/>
</dbReference>
<dbReference type="PRINTS" id="PR00038">
    <property type="entry name" value="HTHLUXR"/>
</dbReference>
<dbReference type="EMBL" id="JACVXA010000004">
    <property type="protein sequence ID" value="MBE3636952.1"/>
    <property type="molecule type" value="Genomic_DNA"/>
</dbReference>
<evidence type="ECO:0000256" key="2">
    <source>
        <dbReference type="ARBA" id="ARBA00023125"/>
    </source>
</evidence>
<evidence type="ECO:0000256" key="1">
    <source>
        <dbReference type="ARBA" id="ARBA00023015"/>
    </source>
</evidence>
<dbReference type="AlphaFoldDB" id="A0A8J6YT30"/>
<protein>
    <submittedName>
        <fullName evidence="5">Helix-turn-helix transcriptional regulator</fullName>
    </submittedName>
</protein>
<organism evidence="5 6">
    <name type="scientific">Mangrovicoccus algicola</name>
    <dbReference type="NCBI Taxonomy" id="2771008"/>
    <lineage>
        <taxon>Bacteria</taxon>
        <taxon>Pseudomonadati</taxon>
        <taxon>Pseudomonadota</taxon>
        <taxon>Alphaproteobacteria</taxon>
        <taxon>Rhodobacterales</taxon>
        <taxon>Paracoccaceae</taxon>
        <taxon>Mangrovicoccus</taxon>
    </lineage>
</organism>
<dbReference type="InterPro" id="IPR036388">
    <property type="entry name" value="WH-like_DNA-bd_sf"/>
</dbReference>
<dbReference type="SMART" id="SM00421">
    <property type="entry name" value="HTH_LUXR"/>
    <property type="match status" value="1"/>
</dbReference>
<dbReference type="Proteomes" id="UP000609121">
    <property type="component" value="Unassembled WGS sequence"/>
</dbReference>
<dbReference type="RefSeq" id="WP_193179136.1">
    <property type="nucleotide sequence ID" value="NZ_JACVXA010000004.1"/>
</dbReference>
<keyword evidence="6" id="KW-1185">Reference proteome</keyword>
<dbReference type="PROSITE" id="PS50043">
    <property type="entry name" value="HTH_LUXR_2"/>
    <property type="match status" value="1"/>
</dbReference>
<dbReference type="Pfam" id="PF00196">
    <property type="entry name" value="GerE"/>
    <property type="match status" value="1"/>
</dbReference>
<feature type="domain" description="HTH luxR-type" evidence="4">
    <location>
        <begin position="176"/>
        <end position="241"/>
    </location>
</feature>
<keyword evidence="3" id="KW-0804">Transcription</keyword>
<evidence type="ECO:0000313" key="6">
    <source>
        <dbReference type="Proteomes" id="UP000609121"/>
    </source>
</evidence>
<dbReference type="GO" id="GO:0006355">
    <property type="term" value="P:regulation of DNA-templated transcription"/>
    <property type="evidence" value="ECO:0007669"/>
    <property type="project" value="InterPro"/>
</dbReference>